<keyword evidence="1" id="KW-0812">Transmembrane</keyword>
<keyword evidence="1" id="KW-1133">Transmembrane helix</keyword>
<evidence type="ECO:0000313" key="2">
    <source>
        <dbReference type="EMBL" id="MBR7744005.1"/>
    </source>
</evidence>
<protein>
    <submittedName>
        <fullName evidence="2">SdpI family protein</fullName>
    </submittedName>
</protein>
<evidence type="ECO:0000313" key="3">
    <source>
        <dbReference type="Proteomes" id="UP000677016"/>
    </source>
</evidence>
<evidence type="ECO:0000256" key="1">
    <source>
        <dbReference type="SAM" id="Phobius"/>
    </source>
</evidence>
<reference evidence="2" key="1">
    <citation type="submission" date="2021-04" db="EMBL/GenBank/DDBJ databases">
        <title>Phycicoccus avicenniae sp. nov., a novel endophytic actinomycetes isolated from branch of Avicennia mariana.</title>
        <authorList>
            <person name="Tuo L."/>
        </authorList>
    </citation>
    <scope>NUCLEOTIDE SEQUENCE</scope>
    <source>
        <strain evidence="2">BSK3Z-2</strain>
    </source>
</reference>
<dbReference type="Proteomes" id="UP000677016">
    <property type="component" value="Unassembled WGS sequence"/>
</dbReference>
<proteinExistence type="predicted"/>
<feature type="transmembrane region" description="Helical" evidence="1">
    <location>
        <begin position="64"/>
        <end position="82"/>
    </location>
</feature>
<accession>A0A941I0K3</accession>
<dbReference type="InterPro" id="IPR025962">
    <property type="entry name" value="SdpI/YhfL"/>
</dbReference>
<dbReference type="AlphaFoldDB" id="A0A941I0K3"/>
<keyword evidence="1" id="KW-0472">Membrane</keyword>
<comment type="caution">
    <text evidence="2">The sequence shown here is derived from an EMBL/GenBank/DDBJ whole genome shotgun (WGS) entry which is preliminary data.</text>
</comment>
<sequence length="122" mass="12546">MTVALLVVALSDVLVAALLVRVTAAAADGRLDRNGFAGIRTPATGASDAAWRAGHAAALPTARLVALVFGAGAALGVVLWLLGWPETGFWVAFAPNVLLLLMLWPLLRRANAAARAVSDGVH</sequence>
<keyword evidence="3" id="KW-1185">Reference proteome</keyword>
<organism evidence="2 3">
    <name type="scientific">Phycicoccus avicenniae</name>
    <dbReference type="NCBI Taxonomy" id="2828860"/>
    <lineage>
        <taxon>Bacteria</taxon>
        <taxon>Bacillati</taxon>
        <taxon>Actinomycetota</taxon>
        <taxon>Actinomycetes</taxon>
        <taxon>Micrococcales</taxon>
        <taxon>Intrasporangiaceae</taxon>
        <taxon>Phycicoccus</taxon>
    </lineage>
</organism>
<name>A0A941I0K3_9MICO</name>
<dbReference type="EMBL" id="JAGSNF010000017">
    <property type="protein sequence ID" value="MBR7744005.1"/>
    <property type="molecule type" value="Genomic_DNA"/>
</dbReference>
<dbReference type="Pfam" id="PF13630">
    <property type="entry name" value="SdpI"/>
    <property type="match status" value="1"/>
</dbReference>
<feature type="transmembrane region" description="Helical" evidence="1">
    <location>
        <begin position="89"/>
        <end position="107"/>
    </location>
</feature>
<dbReference type="RefSeq" id="WP_211603330.1">
    <property type="nucleotide sequence ID" value="NZ_JAGSNF010000017.1"/>
</dbReference>
<gene>
    <name evidence="2" type="ORF">KC207_11960</name>
</gene>